<sequence length="360" mass="40362">MSICSKPSLTLNCPPWWKRRTGNFLHHEAEYLYEDKSTTDEQSNSSTFLENSSSAGDLYSISQPEMTSGSVVSDFLSPSESTSLSLEEGDCSPLQLAQTQKKNASQQPNSRKEFHRSASADHHHYHSNSRPWTDSGSARTLPERSDENKPATTIFDINTNGGSIKLKLNSKAGNAKTFVEEVEEKLLPNGTPEQRIQALEMELKKAREVIVEKEQKCAHLMKLQNAVDSEVQDLTETLFQEAYKMVNTADEKRDRSERLLVEAKMKLDLLQAEVGALKTIVKTSTPKKSSKTNITQRFLNTSIGNRTPESQSTPSKKSNNFFSSPKSTPKIAISRPSNVNEVDPIYYKAGYMARKRSWFG</sequence>
<evidence type="ECO:0000256" key="2">
    <source>
        <dbReference type="ARBA" id="ARBA00025794"/>
    </source>
</evidence>
<dbReference type="GO" id="GO:0006887">
    <property type="term" value="P:exocytosis"/>
    <property type="evidence" value="ECO:0007669"/>
    <property type="project" value="TreeGrafter"/>
</dbReference>
<evidence type="ECO:0000256" key="1">
    <source>
        <dbReference type="ARBA" id="ARBA00023054"/>
    </source>
</evidence>
<feature type="compositionally biased region" description="Polar residues" evidence="4">
    <location>
        <begin position="299"/>
        <end position="311"/>
    </location>
</feature>
<evidence type="ECO:0000256" key="3">
    <source>
        <dbReference type="SAM" id="Coils"/>
    </source>
</evidence>
<evidence type="ECO:0000259" key="5">
    <source>
        <dbReference type="Pfam" id="PF06428"/>
    </source>
</evidence>
<feature type="region of interest" description="Disordered" evidence="4">
    <location>
        <begin position="299"/>
        <end position="333"/>
    </location>
</feature>
<name>A0A915E2U2_9BILA</name>
<dbReference type="InterPro" id="IPR009449">
    <property type="entry name" value="Sec2_N"/>
</dbReference>
<dbReference type="SUPFAM" id="SSF144284">
    <property type="entry name" value="Sec2 N-terminal region"/>
    <property type="match status" value="1"/>
</dbReference>
<dbReference type="Proteomes" id="UP000887574">
    <property type="component" value="Unplaced"/>
</dbReference>
<dbReference type="Gene3D" id="1.20.5.4880">
    <property type="match status" value="1"/>
</dbReference>
<accession>A0A915E2U2</accession>
<dbReference type="WBParaSite" id="jg25600">
    <property type="protein sequence ID" value="jg25600"/>
    <property type="gene ID" value="jg25600"/>
</dbReference>
<dbReference type="GO" id="GO:0070319">
    <property type="term" value="C:Golgi to plasma membrane transport vesicle"/>
    <property type="evidence" value="ECO:0007669"/>
    <property type="project" value="TreeGrafter"/>
</dbReference>
<comment type="similarity">
    <text evidence="2">Belongs to the SEC2 family.</text>
</comment>
<dbReference type="GO" id="GO:0005085">
    <property type="term" value="F:guanyl-nucleotide exchange factor activity"/>
    <property type="evidence" value="ECO:0007669"/>
    <property type="project" value="InterPro"/>
</dbReference>
<organism evidence="6 7">
    <name type="scientific">Ditylenchus dipsaci</name>
    <dbReference type="NCBI Taxonomy" id="166011"/>
    <lineage>
        <taxon>Eukaryota</taxon>
        <taxon>Metazoa</taxon>
        <taxon>Ecdysozoa</taxon>
        <taxon>Nematoda</taxon>
        <taxon>Chromadorea</taxon>
        <taxon>Rhabditida</taxon>
        <taxon>Tylenchina</taxon>
        <taxon>Tylenchomorpha</taxon>
        <taxon>Sphaerularioidea</taxon>
        <taxon>Anguinidae</taxon>
        <taxon>Anguininae</taxon>
        <taxon>Ditylenchus</taxon>
    </lineage>
</organism>
<protein>
    <submittedName>
        <fullName evidence="7">GDP/GTP exchange factor Sec2 N-terminal domain-containing protein</fullName>
    </submittedName>
</protein>
<keyword evidence="6" id="KW-1185">Reference proteome</keyword>
<feature type="compositionally biased region" description="Polar residues" evidence="4">
    <location>
        <begin position="128"/>
        <end position="138"/>
    </location>
</feature>
<feature type="region of interest" description="Disordered" evidence="4">
    <location>
        <begin position="69"/>
        <end position="154"/>
    </location>
</feature>
<evidence type="ECO:0000256" key="4">
    <source>
        <dbReference type="SAM" id="MobiDB-lite"/>
    </source>
</evidence>
<feature type="compositionally biased region" description="Low complexity" evidence="4">
    <location>
        <begin position="76"/>
        <end position="86"/>
    </location>
</feature>
<evidence type="ECO:0000313" key="7">
    <source>
        <dbReference type="WBParaSite" id="jg25600"/>
    </source>
</evidence>
<feature type="compositionally biased region" description="Basic and acidic residues" evidence="4">
    <location>
        <begin position="110"/>
        <end position="122"/>
    </location>
</feature>
<proteinExistence type="inferred from homology"/>
<dbReference type="InterPro" id="IPR040351">
    <property type="entry name" value="RAB3IL/RAB3IP/Sec2"/>
</dbReference>
<feature type="compositionally biased region" description="Low complexity" evidence="4">
    <location>
        <begin position="312"/>
        <end position="329"/>
    </location>
</feature>
<keyword evidence="1 3" id="KW-0175">Coiled coil</keyword>
<dbReference type="PANTHER" id="PTHR14430">
    <property type="entry name" value="RABIN3-RELATED"/>
    <property type="match status" value="1"/>
</dbReference>
<reference evidence="7" key="1">
    <citation type="submission" date="2022-11" db="UniProtKB">
        <authorList>
            <consortium name="WormBaseParasite"/>
        </authorList>
    </citation>
    <scope>IDENTIFICATION</scope>
</reference>
<feature type="compositionally biased region" description="Polar residues" evidence="4">
    <location>
        <begin position="95"/>
        <end position="109"/>
    </location>
</feature>
<feature type="coiled-coil region" evidence="3">
    <location>
        <begin position="196"/>
        <end position="223"/>
    </location>
</feature>
<dbReference type="AlphaFoldDB" id="A0A915E2U2"/>
<dbReference type="PANTHER" id="PTHR14430:SF0">
    <property type="entry name" value="SEC2P DOMAIN-CONTAINING PROTEIN"/>
    <property type="match status" value="1"/>
</dbReference>
<evidence type="ECO:0000313" key="6">
    <source>
        <dbReference type="Proteomes" id="UP000887574"/>
    </source>
</evidence>
<feature type="domain" description="GDP/GTP exchange factor Sec2 N-terminal" evidence="5">
    <location>
        <begin position="193"/>
        <end position="267"/>
    </location>
</feature>
<dbReference type="Pfam" id="PF06428">
    <property type="entry name" value="Sec2p"/>
    <property type="match status" value="1"/>
</dbReference>